<feature type="transmembrane region" description="Helical" evidence="6">
    <location>
        <begin position="68"/>
        <end position="88"/>
    </location>
</feature>
<dbReference type="Proteomes" id="UP000028123">
    <property type="component" value="Unassembled WGS sequence"/>
</dbReference>
<dbReference type="AlphaFoldDB" id="A0A081NTL7"/>
<keyword evidence="4 6" id="KW-1133">Transmembrane helix</keyword>
<evidence type="ECO:0000256" key="3">
    <source>
        <dbReference type="ARBA" id="ARBA00022692"/>
    </source>
</evidence>
<proteinExistence type="predicted"/>
<evidence type="ECO:0000256" key="4">
    <source>
        <dbReference type="ARBA" id="ARBA00022989"/>
    </source>
</evidence>
<feature type="transmembrane region" description="Helical" evidence="6">
    <location>
        <begin position="100"/>
        <end position="124"/>
    </location>
</feature>
<comment type="subcellular location">
    <subcellularLocation>
        <location evidence="1">Cell membrane</location>
        <topology evidence="1">Multi-pass membrane protein</topology>
    </subcellularLocation>
</comment>
<keyword evidence="8" id="KW-1185">Reference proteome</keyword>
<feature type="transmembrane region" description="Helical" evidence="6">
    <location>
        <begin position="6"/>
        <end position="27"/>
    </location>
</feature>
<gene>
    <name evidence="7" type="ORF">ET33_33665</name>
</gene>
<evidence type="ECO:0000256" key="5">
    <source>
        <dbReference type="ARBA" id="ARBA00023136"/>
    </source>
</evidence>
<evidence type="ECO:0000256" key="2">
    <source>
        <dbReference type="ARBA" id="ARBA00022475"/>
    </source>
</evidence>
<keyword evidence="3 6" id="KW-0812">Transmembrane</keyword>
<evidence type="ECO:0000256" key="1">
    <source>
        <dbReference type="ARBA" id="ARBA00004651"/>
    </source>
</evidence>
<feature type="transmembrane region" description="Helical" evidence="6">
    <location>
        <begin position="136"/>
        <end position="163"/>
    </location>
</feature>
<reference evidence="7 8" key="1">
    <citation type="submission" date="2014-06" db="EMBL/GenBank/DDBJ databases">
        <title>Draft genome sequence of Paenibacillus sp. MSt1.</title>
        <authorList>
            <person name="Aw Y.K."/>
            <person name="Ong K.S."/>
            <person name="Gan H.M."/>
            <person name="Lee S.M."/>
        </authorList>
    </citation>
    <scope>NUCLEOTIDE SEQUENCE [LARGE SCALE GENOMIC DNA]</scope>
    <source>
        <strain evidence="7 8">MSt1</strain>
    </source>
</reference>
<feature type="transmembrane region" description="Helical" evidence="6">
    <location>
        <begin position="175"/>
        <end position="196"/>
    </location>
</feature>
<accession>A0A081NTL7</accession>
<dbReference type="OrthoDB" id="198428at2"/>
<feature type="transmembrane region" description="Helical" evidence="6">
    <location>
        <begin position="39"/>
        <end position="62"/>
    </location>
</feature>
<dbReference type="InterPro" id="IPR001123">
    <property type="entry name" value="LeuE-type"/>
</dbReference>
<dbReference type="PANTHER" id="PTHR30086:SF20">
    <property type="entry name" value="ARGININE EXPORTER PROTEIN ARGO-RELATED"/>
    <property type="match status" value="1"/>
</dbReference>
<sequence>MNITSFLIYCVIVTFTPGPTNIAILSMAHHVKMKEVFRYVWGVTAVFGVLLSASVMLNSALIAVMPKILVFMQVVGSFYMLYLAYQVYKMDIAGDTAKQAATFMNGFLMQFINPKVWLFTMTVIPSYVMPYYKSPFVLSIFVLIITIVAFLALATWAIFGMVFKSFLQKHLKMTNIVLALLLVYSAIEVSGIVEIVKR</sequence>
<dbReference type="Pfam" id="PF01810">
    <property type="entry name" value="LysE"/>
    <property type="match status" value="1"/>
</dbReference>
<comment type="caution">
    <text evidence="7">The sequence shown here is derived from an EMBL/GenBank/DDBJ whole genome shotgun (WGS) entry which is preliminary data.</text>
</comment>
<dbReference type="GO" id="GO:0033228">
    <property type="term" value="P:cysteine export across plasma membrane"/>
    <property type="evidence" value="ECO:0007669"/>
    <property type="project" value="TreeGrafter"/>
</dbReference>
<dbReference type="GO" id="GO:0015171">
    <property type="term" value="F:amino acid transmembrane transporter activity"/>
    <property type="evidence" value="ECO:0007669"/>
    <property type="project" value="TreeGrafter"/>
</dbReference>
<evidence type="ECO:0000256" key="6">
    <source>
        <dbReference type="SAM" id="Phobius"/>
    </source>
</evidence>
<dbReference type="GO" id="GO:0005886">
    <property type="term" value="C:plasma membrane"/>
    <property type="evidence" value="ECO:0007669"/>
    <property type="project" value="UniProtKB-SubCell"/>
</dbReference>
<protein>
    <submittedName>
        <fullName evidence="7">Lysine transporter LysE</fullName>
    </submittedName>
</protein>
<dbReference type="RefSeq" id="WP_036693495.1">
    <property type="nucleotide sequence ID" value="NZ_JNVM01000062.1"/>
</dbReference>
<dbReference type="EMBL" id="JNVM01000062">
    <property type="protein sequence ID" value="KEQ21790.1"/>
    <property type="molecule type" value="Genomic_DNA"/>
</dbReference>
<name>A0A081NTL7_9BACL</name>
<evidence type="ECO:0000313" key="8">
    <source>
        <dbReference type="Proteomes" id="UP000028123"/>
    </source>
</evidence>
<organism evidence="7 8">
    <name type="scientific">Paenibacillus tyrfis</name>
    <dbReference type="NCBI Taxonomy" id="1501230"/>
    <lineage>
        <taxon>Bacteria</taxon>
        <taxon>Bacillati</taxon>
        <taxon>Bacillota</taxon>
        <taxon>Bacilli</taxon>
        <taxon>Bacillales</taxon>
        <taxon>Paenibacillaceae</taxon>
        <taxon>Paenibacillus</taxon>
    </lineage>
</organism>
<dbReference type="eggNOG" id="COG1280">
    <property type="taxonomic scope" value="Bacteria"/>
</dbReference>
<dbReference type="PANTHER" id="PTHR30086">
    <property type="entry name" value="ARGININE EXPORTER PROTEIN ARGO"/>
    <property type="match status" value="1"/>
</dbReference>
<keyword evidence="2" id="KW-1003">Cell membrane</keyword>
<evidence type="ECO:0000313" key="7">
    <source>
        <dbReference type="EMBL" id="KEQ21790.1"/>
    </source>
</evidence>
<keyword evidence="5 6" id="KW-0472">Membrane</keyword>